<evidence type="ECO:0000256" key="2">
    <source>
        <dbReference type="ARBA" id="ARBA00023136"/>
    </source>
</evidence>
<evidence type="ECO:0000259" key="5">
    <source>
        <dbReference type="Pfam" id="PF02931"/>
    </source>
</evidence>
<dbReference type="InterPro" id="IPR006202">
    <property type="entry name" value="Neur_chan_lig-bd"/>
</dbReference>
<evidence type="ECO:0000256" key="4">
    <source>
        <dbReference type="SAM" id="SignalP"/>
    </source>
</evidence>
<name>A0AA36CWI3_9BILA</name>
<feature type="signal peptide" evidence="4">
    <location>
        <begin position="1"/>
        <end position="22"/>
    </location>
</feature>
<dbReference type="InterPro" id="IPR018000">
    <property type="entry name" value="Neurotransmitter_ion_chnl_CS"/>
</dbReference>
<feature type="transmembrane region" description="Helical" evidence="3">
    <location>
        <begin position="318"/>
        <end position="337"/>
    </location>
</feature>
<keyword evidence="4" id="KW-0732">Signal</keyword>
<accession>A0AA36CWI3</accession>
<evidence type="ECO:0000313" key="6">
    <source>
        <dbReference type="EMBL" id="CAJ0576219.1"/>
    </source>
</evidence>
<dbReference type="InterPro" id="IPR006201">
    <property type="entry name" value="Neur_channel"/>
</dbReference>
<dbReference type="PANTHER" id="PTHR18945">
    <property type="entry name" value="NEUROTRANSMITTER GATED ION CHANNEL"/>
    <property type="match status" value="1"/>
</dbReference>
<dbReference type="GO" id="GO:0016020">
    <property type="term" value="C:membrane"/>
    <property type="evidence" value="ECO:0007669"/>
    <property type="project" value="UniProtKB-SubCell"/>
</dbReference>
<dbReference type="SUPFAM" id="SSF63712">
    <property type="entry name" value="Nicotinic receptor ligand binding domain-like"/>
    <property type="match status" value="1"/>
</dbReference>
<sequence>MEFKGILHILYLITLQYACCYAENLAGVNWTEIGVAGDYANFLTKSQELYNELFVVRGYRNDLAPIYFRGNQNDSIPKFDVLISLQFIQLLGMNAQSQMASISMEIDYDYKDARLAWNPENYDGIERINVQSTSIWIPANGISNAQTLEVVYPDQFNTATIYANGTVSVSLQYYAETRCVMNVKDFPFDEQLCSIDMFNNAYDYQSIKQSGALFTKYKEGTIYDNGEWSFRNITVWYELFNGTGGVKYDFAIPRNTTFPLLGWFVIIDVGLVSLACVVLVTLPFEEGQKPEKPGIERSGVSLWLSVIVSWVYSRHFFIFFIFQVANLANFVVFFAHWD</sequence>
<reference evidence="6" key="1">
    <citation type="submission" date="2023-06" db="EMBL/GenBank/DDBJ databases">
        <authorList>
            <person name="Delattre M."/>
        </authorList>
    </citation>
    <scope>NUCLEOTIDE SEQUENCE</scope>
    <source>
        <strain evidence="6">AF72</strain>
    </source>
</reference>
<gene>
    <name evidence="6" type="ORF">MSPICULIGERA_LOCUS14515</name>
</gene>
<feature type="domain" description="Neurotransmitter-gated ion-channel ligand-binding" evidence="5">
    <location>
        <begin position="48"/>
        <end position="235"/>
    </location>
</feature>
<feature type="non-terminal residue" evidence="6">
    <location>
        <position position="338"/>
    </location>
</feature>
<organism evidence="6 7">
    <name type="scientific">Mesorhabditis spiculigera</name>
    <dbReference type="NCBI Taxonomy" id="96644"/>
    <lineage>
        <taxon>Eukaryota</taxon>
        <taxon>Metazoa</taxon>
        <taxon>Ecdysozoa</taxon>
        <taxon>Nematoda</taxon>
        <taxon>Chromadorea</taxon>
        <taxon>Rhabditida</taxon>
        <taxon>Rhabditina</taxon>
        <taxon>Rhabditomorpha</taxon>
        <taxon>Rhabditoidea</taxon>
        <taxon>Rhabditidae</taxon>
        <taxon>Mesorhabditinae</taxon>
        <taxon>Mesorhabditis</taxon>
    </lineage>
</organism>
<feature type="transmembrane region" description="Helical" evidence="3">
    <location>
        <begin position="260"/>
        <end position="282"/>
    </location>
</feature>
<dbReference type="Gene3D" id="2.70.170.10">
    <property type="entry name" value="Neurotransmitter-gated ion-channel ligand-binding domain"/>
    <property type="match status" value="1"/>
</dbReference>
<keyword evidence="3" id="KW-0812">Transmembrane</keyword>
<proteinExistence type="predicted"/>
<dbReference type="PROSITE" id="PS00236">
    <property type="entry name" value="NEUROTR_ION_CHANNEL"/>
    <property type="match status" value="1"/>
</dbReference>
<protein>
    <recommendedName>
        <fullName evidence="5">Neurotransmitter-gated ion-channel ligand-binding domain-containing protein</fullName>
    </recommendedName>
</protein>
<evidence type="ECO:0000256" key="1">
    <source>
        <dbReference type="ARBA" id="ARBA00004141"/>
    </source>
</evidence>
<evidence type="ECO:0000256" key="3">
    <source>
        <dbReference type="SAM" id="Phobius"/>
    </source>
</evidence>
<dbReference type="Pfam" id="PF02931">
    <property type="entry name" value="Neur_chan_LBD"/>
    <property type="match status" value="1"/>
</dbReference>
<dbReference type="EMBL" id="CATQJA010002643">
    <property type="protein sequence ID" value="CAJ0576219.1"/>
    <property type="molecule type" value="Genomic_DNA"/>
</dbReference>
<dbReference type="CDD" id="cd18989">
    <property type="entry name" value="LGIC_ECD_cation"/>
    <property type="match status" value="1"/>
</dbReference>
<dbReference type="GO" id="GO:0004888">
    <property type="term" value="F:transmembrane signaling receptor activity"/>
    <property type="evidence" value="ECO:0007669"/>
    <property type="project" value="InterPro"/>
</dbReference>
<dbReference type="Proteomes" id="UP001177023">
    <property type="component" value="Unassembled WGS sequence"/>
</dbReference>
<comment type="subcellular location">
    <subcellularLocation>
        <location evidence="1">Membrane</location>
        <topology evidence="1">Multi-pass membrane protein</topology>
    </subcellularLocation>
</comment>
<dbReference type="GO" id="GO:0005230">
    <property type="term" value="F:extracellular ligand-gated monoatomic ion channel activity"/>
    <property type="evidence" value="ECO:0007669"/>
    <property type="project" value="InterPro"/>
</dbReference>
<feature type="chain" id="PRO_5041464976" description="Neurotransmitter-gated ion-channel ligand-binding domain-containing protein" evidence="4">
    <location>
        <begin position="23"/>
        <end position="338"/>
    </location>
</feature>
<comment type="caution">
    <text evidence="6">The sequence shown here is derived from an EMBL/GenBank/DDBJ whole genome shotgun (WGS) entry which is preliminary data.</text>
</comment>
<keyword evidence="7" id="KW-1185">Reference proteome</keyword>
<dbReference type="AlphaFoldDB" id="A0AA36CWI3"/>
<keyword evidence="3" id="KW-1133">Transmembrane helix</keyword>
<keyword evidence="2 3" id="KW-0472">Membrane</keyword>
<dbReference type="InterPro" id="IPR036734">
    <property type="entry name" value="Neur_chan_lig-bd_sf"/>
</dbReference>
<evidence type="ECO:0000313" key="7">
    <source>
        <dbReference type="Proteomes" id="UP001177023"/>
    </source>
</evidence>